<sequence length="133" mass="14370">MGDDAVYHWLAASFISPVIHPSSTLSSVFVPLGVFTGVLICREDSDSLGHKFEILSRCHHPTNNFLTNCSLVMLSVVGPVLKSQLPANDAADEKLLMLINGASKSEDYVKFLARQPPVIGETVHVMPAVTLVP</sequence>
<organism evidence="1 2">
    <name type="scientific">Nephila pilipes</name>
    <name type="common">Giant wood spider</name>
    <name type="synonym">Nephila maculata</name>
    <dbReference type="NCBI Taxonomy" id="299642"/>
    <lineage>
        <taxon>Eukaryota</taxon>
        <taxon>Metazoa</taxon>
        <taxon>Ecdysozoa</taxon>
        <taxon>Arthropoda</taxon>
        <taxon>Chelicerata</taxon>
        <taxon>Arachnida</taxon>
        <taxon>Araneae</taxon>
        <taxon>Araneomorphae</taxon>
        <taxon>Entelegynae</taxon>
        <taxon>Araneoidea</taxon>
        <taxon>Nephilidae</taxon>
        <taxon>Nephila</taxon>
    </lineage>
</organism>
<name>A0A8X6NA36_NEPPI</name>
<proteinExistence type="predicted"/>
<dbReference type="Proteomes" id="UP000887013">
    <property type="component" value="Unassembled WGS sequence"/>
</dbReference>
<accession>A0A8X6NA36</accession>
<keyword evidence="2" id="KW-1185">Reference proteome</keyword>
<protein>
    <submittedName>
        <fullName evidence="1">Uncharacterized protein</fullName>
    </submittedName>
</protein>
<comment type="caution">
    <text evidence="1">The sequence shown here is derived from an EMBL/GenBank/DDBJ whole genome shotgun (WGS) entry which is preliminary data.</text>
</comment>
<dbReference type="EMBL" id="BMAW01101973">
    <property type="protein sequence ID" value="GFT02036.1"/>
    <property type="molecule type" value="Genomic_DNA"/>
</dbReference>
<reference evidence="1" key="1">
    <citation type="submission" date="2020-08" db="EMBL/GenBank/DDBJ databases">
        <title>Multicomponent nature underlies the extraordinary mechanical properties of spider dragline silk.</title>
        <authorList>
            <person name="Kono N."/>
            <person name="Nakamura H."/>
            <person name="Mori M."/>
            <person name="Yoshida Y."/>
            <person name="Ohtoshi R."/>
            <person name="Malay A.D."/>
            <person name="Moran D.A.P."/>
            <person name="Tomita M."/>
            <person name="Numata K."/>
            <person name="Arakawa K."/>
        </authorList>
    </citation>
    <scope>NUCLEOTIDE SEQUENCE</scope>
</reference>
<evidence type="ECO:0000313" key="1">
    <source>
        <dbReference type="EMBL" id="GFT02036.1"/>
    </source>
</evidence>
<dbReference type="AlphaFoldDB" id="A0A8X6NA36"/>
<evidence type="ECO:0000313" key="2">
    <source>
        <dbReference type="Proteomes" id="UP000887013"/>
    </source>
</evidence>
<gene>
    <name evidence="1" type="ORF">NPIL_179901</name>
</gene>